<evidence type="ECO:0000313" key="2">
    <source>
        <dbReference type="EMBL" id="GAB0182080.1"/>
    </source>
</evidence>
<sequence length="196" mass="21545">MKLGVDLLGSSTAEKHLGVLVDNKLSMSQQCAFVAKKANGILGCIKKRVASRSKEVILPLYSALTPKDERIWRNVTDTTVPLLPEGQQNMPYQTTAAGSVALPDLQPELQNHGKSVTFDPLTCTRKDWIAVLLIKALYFNPCHLRTESLSPASERVCKVCLLARGWKGPLEVIWSNPPPQAGPPRASCPRPYPDNF</sequence>
<dbReference type="EMBL" id="BAAFJT010000002">
    <property type="protein sequence ID" value="GAB0182080.1"/>
    <property type="molecule type" value="Genomic_DNA"/>
</dbReference>
<dbReference type="AlphaFoldDB" id="A0ABC9W944"/>
<organism evidence="2 3">
    <name type="scientific">Grus japonensis</name>
    <name type="common">Japanese crane</name>
    <name type="synonym">Red-crowned crane</name>
    <dbReference type="NCBI Taxonomy" id="30415"/>
    <lineage>
        <taxon>Eukaryota</taxon>
        <taxon>Metazoa</taxon>
        <taxon>Chordata</taxon>
        <taxon>Craniata</taxon>
        <taxon>Vertebrata</taxon>
        <taxon>Euteleostomi</taxon>
        <taxon>Archelosauria</taxon>
        <taxon>Archosauria</taxon>
        <taxon>Dinosauria</taxon>
        <taxon>Saurischia</taxon>
        <taxon>Theropoda</taxon>
        <taxon>Coelurosauria</taxon>
        <taxon>Aves</taxon>
        <taxon>Neognathae</taxon>
        <taxon>Neoaves</taxon>
        <taxon>Gruiformes</taxon>
        <taxon>Gruidae</taxon>
        <taxon>Grus</taxon>
    </lineage>
</organism>
<gene>
    <name evidence="2" type="ORF">GRJ2_000673300</name>
</gene>
<evidence type="ECO:0000256" key="1">
    <source>
        <dbReference type="SAM" id="MobiDB-lite"/>
    </source>
</evidence>
<comment type="caution">
    <text evidence="2">The sequence shown here is derived from an EMBL/GenBank/DDBJ whole genome shotgun (WGS) entry which is preliminary data.</text>
</comment>
<keyword evidence="3" id="KW-1185">Reference proteome</keyword>
<evidence type="ECO:0000313" key="3">
    <source>
        <dbReference type="Proteomes" id="UP001623348"/>
    </source>
</evidence>
<dbReference type="Proteomes" id="UP001623348">
    <property type="component" value="Unassembled WGS sequence"/>
</dbReference>
<proteinExistence type="predicted"/>
<reference evidence="2 3" key="1">
    <citation type="submission" date="2024-06" db="EMBL/GenBank/DDBJ databases">
        <title>The draft genome of Grus japonensis, version 3.</title>
        <authorList>
            <person name="Nabeshima K."/>
            <person name="Suzuki S."/>
            <person name="Onuma M."/>
        </authorList>
    </citation>
    <scope>NUCLEOTIDE SEQUENCE [LARGE SCALE GENOMIC DNA]</scope>
    <source>
        <strain evidence="2 3">451A</strain>
    </source>
</reference>
<accession>A0ABC9W944</accession>
<protein>
    <submittedName>
        <fullName evidence="2">Mitochondrial enolase superfamily member 1</fullName>
    </submittedName>
</protein>
<name>A0ABC9W944_GRUJA</name>
<feature type="region of interest" description="Disordered" evidence="1">
    <location>
        <begin position="175"/>
        <end position="196"/>
    </location>
</feature>
<dbReference type="PANTHER" id="PTHR33332">
    <property type="entry name" value="REVERSE TRANSCRIPTASE DOMAIN-CONTAINING PROTEIN"/>
    <property type="match status" value="1"/>
</dbReference>